<dbReference type="Pfam" id="PF03589">
    <property type="entry name" value="Antiterm"/>
    <property type="match status" value="1"/>
</dbReference>
<comment type="caution">
    <text evidence="4">The sequence shown here is derived from an EMBL/GenBank/DDBJ whole genome shotgun (WGS) entry which is preliminary data.</text>
</comment>
<gene>
    <name evidence="4" type="ORF">EHB58_09605</name>
</gene>
<keyword evidence="1" id="KW-0805">Transcription regulation</keyword>
<evidence type="ECO:0000256" key="1">
    <source>
        <dbReference type="ARBA" id="ARBA00023015"/>
    </source>
</evidence>
<keyword evidence="3" id="KW-0804">Transcription</keyword>
<dbReference type="InterPro" id="IPR038500">
    <property type="entry name" value="Antitermination_sf"/>
</dbReference>
<dbReference type="Gene3D" id="1.10.274.110">
    <property type="match status" value="1"/>
</dbReference>
<reference evidence="4" key="1">
    <citation type="submission" date="2018-11" db="EMBL/GenBank/DDBJ databases">
        <authorList>
            <person name="Ashton P.M."/>
            <person name="Dallman T."/>
            <person name="Nair S."/>
            <person name="De Pinna E."/>
            <person name="Peters T."/>
            <person name="Grant K."/>
        </authorList>
    </citation>
    <scope>NUCLEOTIDE SEQUENCE</scope>
    <source>
        <strain evidence="4">638096</strain>
    </source>
</reference>
<keyword evidence="2" id="KW-0238">DNA-binding</keyword>
<evidence type="ECO:0000256" key="2">
    <source>
        <dbReference type="ARBA" id="ARBA00023125"/>
    </source>
</evidence>
<evidence type="ECO:0000256" key="3">
    <source>
        <dbReference type="ARBA" id="ARBA00023163"/>
    </source>
</evidence>
<dbReference type="GO" id="GO:0006355">
    <property type="term" value="P:regulation of DNA-templated transcription"/>
    <property type="evidence" value="ECO:0007669"/>
    <property type="project" value="InterPro"/>
</dbReference>
<dbReference type="EMBL" id="AAHSMS010000010">
    <property type="protein sequence ID" value="EBZ8648467.1"/>
    <property type="molecule type" value="Genomic_DNA"/>
</dbReference>
<organism evidence="4">
    <name type="scientific">Salmonella enterica subsp. enterica serovar Hull</name>
    <dbReference type="NCBI Taxonomy" id="1403564"/>
    <lineage>
        <taxon>Bacteria</taxon>
        <taxon>Pseudomonadati</taxon>
        <taxon>Pseudomonadota</taxon>
        <taxon>Gammaproteobacteria</taxon>
        <taxon>Enterobacterales</taxon>
        <taxon>Enterobacteriaceae</taxon>
        <taxon>Salmonella</taxon>
    </lineage>
</organism>
<protein>
    <submittedName>
        <fullName evidence="4">Antitermination protein</fullName>
    </submittedName>
</protein>
<proteinExistence type="predicted"/>
<dbReference type="AlphaFoldDB" id="A0A5X4PE15"/>
<evidence type="ECO:0000313" key="4">
    <source>
        <dbReference type="EMBL" id="EBZ8648467.1"/>
    </source>
</evidence>
<sequence>MRLKYAITIGDPKSAQIVAYQARSTGDSHLTREDIVTALGVTQSRCRAGLSLIYAKYTKDPHAAEVALSELKIYAFQIAEEYFPGHSGTGFRTALTIMSMLALEEYCRTVDTPGAKCMCGGKGEIRDLKSSRRKGRPVSKTCPRCHGTGLKPLTRSRCHHAILKHYPVSQPTFSRHWNPFYDALLTWCERQESIAEASYNLVTSLTPGIKE</sequence>
<dbReference type="GO" id="GO:0003677">
    <property type="term" value="F:DNA binding"/>
    <property type="evidence" value="ECO:0007669"/>
    <property type="project" value="UniProtKB-KW"/>
</dbReference>
<name>A0A5X4PE15_SALET</name>
<dbReference type="InterPro" id="IPR003222">
    <property type="entry name" value="Antitermntn"/>
</dbReference>
<accession>A0A5X4PE15</accession>